<evidence type="ECO:0000313" key="2">
    <source>
        <dbReference type="EMBL" id="RKO71331.1"/>
    </source>
</evidence>
<dbReference type="OrthoDB" id="1097608at2"/>
<dbReference type="EMBL" id="RBWS01000008">
    <property type="protein sequence ID" value="RKO71331.1"/>
    <property type="molecule type" value="Genomic_DNA"/>
</dbReference>
<dbReference type="InterPro" id="IPR036378">
    <property type="entry name" value="FAS1_dom_sf"/>
</dbReference>
<dbReference type="PROSITE" id="PS51257">
    <property type="entry name" value="PROKAR_LIPOPROTEIN"/>
    <property type="match status" value="1"/>
</dbReference>
<keyword evidence="3" id="KW-1185">Reference proteome</keyword>
<reference evidence="2 3" key="1">
    <citation type="submission" date="2018-10" db="EMBL/GenBank/DDBJ databases">
        <title>Sphingobacterium sp. M05W1-28.</title>
        <authorList>
            <person name="Cai H."/>
        </authorList>
    </citation>
    <scope>NUCLEOTIDE SEQUENCE [LARGE SCALE GENOMIC DNA]</scope>
    <source>
        <strain evidence="2 3">M05W1-28</strain>
    </source>
</reference>
<evidence type="ECO:0000259" key="1">
    <source>
        <dbReference type="Pfam" id="PF02469"/>
    </source>
</evidence>
<organism evidence="2 3">
    <name type="scientific">Sphingobacterium puteale</name>
    <dbReference type="NCBI Taxonomy" id="2420510"/>
    <lineage>
        <taxon>Bacteria</taxon>
        <taxon>Pseudomonadati</taxon>
        <taxon>Bacteroidota</taxon>
        <taxon>Sphingobacteriia</taxon>
        <taxon>Sphingobacteriales</taxon>
        <taxon>Sphingobacteriaceae</taxon>
        <taxon>Sphingobacterium</taxon>
    </lineage>
</organism>
<sequence length="257" mass="29322">MCIMRSLKNISYVILISLLFCGIASCKKDDYYKDGGLAQAKFEGSIMAYLDSKPREFDSIAQIVRLAGLEEDFKTKEFTFFAPRDENIKRLIGLARGNAQNGPSGANMLLYQLGRDTIKTLADVDSTIWRKYLLRYMFNGKRKLMDYPQIDFDLLNVYKGQNYTSFGNTVSNIGVVYNDAINDSDKNNITRLKYMGYRQLHISYIPDISRPREWISCPVASSDIQPDNGVVHVIDYTKAEFGYGRGEVMVDILESKR</sequence>
<dbReference type="SUPFAM" id="SSF82153">
    <property type="entry name" value="FAS1 domain"/>
    <property type="match status" value="1"/>
</dbReference>
<comment type="caution">
    <text evidence="2">The sequence shown here is derived from an EMBL/GenBank/DDBJ whole genome shotgun (WGS) entry which is preliminary data.</text>
</comment>
<dbReference type="Proteomes" id="UP000282423">
    <property type="component" value="Unassembled WGS sequence"/>
</dbReference>
<dbReference type="InterPro" id="IPR000782">
    <property type="entry name" value="FAS1_domain"/>
</dbReference>
<gene>
    <name evidence="2" type="ORF">D7322_11220</name>
</gene>
<name>A0A420VY86_9SPHI</name>
<feature type="domain" description="FAS1" evidence="1">
    <location>
        <begin position="56"/>
        <end position="236"/>
    </location>
</feature>
<evidence type="ECO:0000313" key="3">
    <source>
        <dbReference type="Proteomes" id="UP000282423"/>
    </source>
</evidence>
<protein>
    <recommendedName>
        <fullName evidence="1">FAS1 domain-containing protein</fullName>
    </recommendedName>
</protein>
<dbReference type="AlphaFoldDB" id="A0A420VY86"/>
<proteinExistence type="predicted"/>
<accession>A0A420VY86</accession>
<dbReference type="Pfam" id="PF02469">
    <property type="entry name" value="Fasciclin"/>
    <property type="match status" value="1"/>
</dbReference>
<dbReference type="Gene3D" id="2.30.180.10">
    <property type="entry name" value="FAS1 domain"/>
    <property type="match status" value="1"/>
</dbReference>